<comment type="caution">
    <text evidence="6">The sequence shown here is derived from an EMBL/GenBank/DDBJ whole genome shotgun (WGS) entry which is preliminary data.</text>
</comment>
<dbReference type="PRINTS" id="PR00455">
    <property type="entry name" value="HTHTETR"/>
</dbReference>
<accession>A0A4V6PWJ2</accession>
<evidence type="ECO:0000313" key="7">
    <source>
        <dbReference type="Proteomes" id="UP000295632"/>
    </source>
</evidence>
<evidence type="ECO:0000256" key="1">
    <source>
        <dbReference type="ARBA" id="ARBA00023015"/>
    </source>
</evidence>
<keyword evidence="3" id="KW-0804">Transcription</keyword>
<protein>
    <submittedName>
        <fullName evidence="6">TetR family transcriptional regulator</fullName>
    </submittedName>
</protein>
<dbReference type="Pfam" id="PF00440">
    <property type="entry name" value="TetR_N"/>
    <property type="match status" value="1"/>
</dbReference>
<dbReference type="EMBL" id="SNYJ01000003">
    <property type="protein sequence ID" value="TDQ41427.1"/>
    <property type="molecule type" value="Genomic_DNA"/>
</dbReference>
<name>A0A4V6PWJ2_9BACI</name>
<dbReference type="InterPro" id="IPR001647">
    <property type="entry name" value="HTH_TetR"/>
</dbReference>
<dbReference type="Proteomes" id="UP000295632">
    <property type="component" value="Unassembled WGS sequence"/>
</dbReference>
<dbReference type="AlphaFoldDB" id="A0A4V6PWJ2"/>
<dbReference type="PANTHER" id="PTHR30055">
    <property type="entry name" value="HTH-TYPE TRANSCRIPTIONAL REGULATOR RUTR"/>
    <property type="match status" value="1"/>
</dbReference>
<evidence type="ECO:0000313" key="6">
    <source>
        <dbReference type="EMBL" id="TDQ41427.1"/>
    </source>
</evidence>
<dbReference type="GO" id="GO:0003700">
    <property type="term" value="F:DNA-binding transcription factor activity"/>
    <property type="evidence" value="ECO:0007669"/>
    <property type="project" value="TreeGrafter"/>
</dbReference>
<evidence type="ECO:0000256" key="2">
    <source>
        <dbReference type="ARBA" id="ARBA00023125"/>
    </source>
</evidence>
<sequence>MAPLSEEQLIQKREIRREQIIEAAFKVFAHRGLNRAKMTMIAEEAGLSAGQLYRFFESKEELFSTLIHRAMKESINGIESIYELPGTPYEKLKMFTQSVFEDESSRYPFMLIQQAHTADEMPHEVKQIIKQFSMKNYFEILLPLFKEGQKMKEFVEGDLEELISSYLIMFSALATFNMPVDEHFELPKAEIFLRVITGPKA</sequence>
<dbReference type="RefSeq" id="WP_243739991.1">
    <property type="nucleotide sequence ID" value="NZ_SNYJ01000003.1"/>
</dbReference>
<feature type="DNA-binding region" description="H-T-H motif" evidence="4">
    <location>
        <begin position="37"/>
        <end position="56"/>
    </location>
</feature>
<dbReference type="GO" id="GO:0000976">
    <property type="term" value="F:transcription cis-regulatory region binding"/>
    <property type="evidence" value="ECO:0007669"/>
    <property type="project" value="TreeGrafter"/>
</dbReference>
<dbReference type="PANTHER" id="PTHR30055:SF234">
    <property type="entry name" value="HTH-TYPE TRANSCRIPTIONAL REGULATOR BETI"/>
    <property type="match status" value="1"/>
</dbReference>
<keyword evidence="2 4" id="KW-0238">DNA-binding</keyword>
<gene>
    <name evidence="6" type="ORF">EV213_1034</name>
</gene>
<dbReference type="SUPFAM" id="SSF46689">
    <property type="entry name" value="Homeodomain-like"/>
    <property type="match status" value="1"/>
</dbReference>
<proteinExistence type="predicted"/>
<keyword evidence="1" id="KW-0805">Transcription regulation</keyword>
<dbReference type="Gene3D" id="1.10.357.10">
    <property type="entry name" value="Tetracycline Repressor, domain 2"/>
    <property type="match status" value="1"/>
</dbReference>
<dbReference type="PROSITE" id="PS50977">
    <property type="entry name" value="HTH_TETR_2"/>
    <property type="match status" value="1"/>
</dbReference>
<dbReference type="InterPro" id="IPR050109">
    <property type="entry name" value="HTH-type_TetR-like_transc_reg"/>
</dbReference>
<feature type="domain" description="HTH tetR-type" evidence="5">
    <location>
        <begin position="14"/>
        <end position="74"/>
    </location>
</feature>
<organism evidence="6 7">
    <name type="scientific">Aureibacillus halotolerans</name>
    <dbReference type="NCBI Taxonomy" id="1508390"/>
    <lineage>
        <taxon>Bacteria</taxon>
        <taxon>Bacillati</taxon>
        <taxon>Bacillota</taxon>
        <taxon>Bacilli</taxon>
        <taxon>Bacillales</taxon>
        <taxon>Bacillaceae</taxon>
        <taxon>Aureibacillus</taxon>
    </lineage>
</organism>
<dbReference type="InterPro" id="IPR009057">
    <property type="entry name" value="Homeodomain-like_sf"/>
</dbReference>
<evidence type="ECO:0000259" key="5">
    <source>
        <dbReference type="PROSITE" id="PS50977"/>
    </source>
</evidence>
<evidence type="ECO:0000256" key="3">
    <source>
        <dbReference type="ARBA" id="ARBA00023163"/>
    </source>
</evidence>
<evidence type="ECO:0000256" key="4">
    <source>
        <dbReference type="PROSITE-ProRule" id="PRU00335"/>
    </source>
</evidence>
<reference evidence="6 7" key="1">
    <citation type="submission" date="2019-03" db="EMBL/GenBank/DDBJ databases">
        <title>Genomic Encyclopedia of Type Strains, Phase IV (KMG-IV): sequencing the most valuable type-strain genomes for metagenomic binning, comparative biology and taxonomic classification.</title>
        <authorList>
            <person name="Goeker M."/>
        </authorList>
    </citation>
    <scope>NUCLEOTIDE SEQUENCE [LARGE SCALE GENOMIC DNA]</scope>
    <source>
        <strain evidence="6 7">DSM 28697</strain>
    </source>
</reference>
<dbReference type="Gene3D" id="1.10.10.60">
    <property type="entry name" value="Homeodomain-like"/>
    <property type="match status" value="1"/>
</dbReference>
<keyword evidence="7" id="KW-1185">Reference proteome</keyword>